<dbReference type="InterPro" id="IPR047264">
    <property type="entry name" value="Cupin_HpaA-like_N"/>
</dbReference>
<dbReference type="InterPro" id="IPR018060">
    <property type="entry name" value="HTH_AraC"/>
</dbReference>
<name>A0ABT3H580_9RHOB</name>
<dbReference type="InterPro" id="IPR037923">
    <property type="entry name" value="HTH-like"/>
</dbReference>
<dbReference type="Pfam" id="PF02311">
    <property type="entry name" value="AraC_binding"/>
    <property type="match status" value="1"/>
</dbReference>
<organism evidence="6 7">
    <name type="scientific">Pararhodobacter zhoushanensis</name>
    <dbReference type="NCBI Taxonomy" id="2479545"/>
    <lineage>
        <taxon>Bacteria</taxon>
        <taxon>Pseudomonadati</taxon>
        <taxon>Pseudomonadota</taxon>
        <taxon>Alphaproteobacteria</taxon>
        <taxon>Rhodobacterales</taxon>
        <taxon>Paracoccaceae</taxon>
        <taxon>Pararhodobacter</taxon>
    </lineage>
</organism>
<dbReference type="InterPro" id="IPR020449">
    <property type="entry name" value="Tscrpt_reg_AraC-type_HTH"/>
</dbReference>
<evidence type="ECO:0000313" key="7">
    <source>
        <dbReference type="Proteomes" id="UP001208938"/>
    </source>
</evidence>
<dbReference type="PANTHER" id="PTHR43280">
    <property type="entry name" value="ARAC-FAMILY TRANSCRIPTIONAL REGULATOR"/>
    <property type="match status" value="1"/>
</dbReference>
<keyword evidence="2" id="KW-0238">DNA-binding</keyword>
<sequence length="282" mass="31810">MDFLHIERIPERSGRHDWTIPPHVHPDHIQILLVDNGGGTLRVEGEDYTVPPGSLVVVPAGLVHEFLFVPRTDGAVINAAVPFIARLTQDVADLAAALTQPAVYALVTPPGAMDHAASLFHGLQEEYVQSVPGRVRAIEGYLHLILITAMRRHRAAQPDMRPLAQDREYVLLCRYRNALEQNFRHEKSMEFYAADLGVTVQRLTQACRARTGRTASELLYERLVVEAKRHLVYMARTVAEVGYELGFEDPAYFSRFFSRRVGMAPGEYRRSRHAEKAQEFTA</sequence>
<proteinExistence type="predicted"/>
<evidence type="ECO:0000259" key="5">
    <source>
        <dbReference type="PROSITE" id="PS01124"/>
    </source>
</evidence>
<dbReference type="PRINTS" id="PR00032">
    <property type="entry name" value="HTHARAC"/>
</dbReference>
<dbReference type="Gene3D" id="1.10.10.60">
    <property type="entry name" value="Homeodomain-like"/>
    <property type="match status" value="1"/>
</dbReference>
<dbReference type="SUPFAM" id="SSF51215">
    <property type="entry name" value="Regulatory protein AraC"/>
    <property type="match status" value="1"/>
</dbReference>
<evidence type="ECO:0000256" key="2">
    <source>
        <dbReference type="ARBA" id="ARBA00023125"/>
    </source>
</evidence>
<gene>
    <name evidence="6" type="ORF">OKW52_22555</name>
</gene>
<evidence type="ECO:0000313" key="6">
    <source>
        <dbReference type="EMBL" id="MCW1934956.1"/>
    </source>
</evidence>
<dbReference type="Pfam" id="PF12833">
    <property type="entry name" value="HTH_18"/>
    <property type="match status" value="1"/>
</dbReference>
<dbReference type="InterPro" id="IPR014710">
    <property type="entry name" value="RmlC-like_jellyroll"/>
</dbReference>
<dbReference type="PROSITE" id="PS01124">
    <property type="entry name" value="HTH_ARAC_FAMILY_2"/>
    <property type="match status" value="1"/>
</dbReference>
<dbReference type="PANTHER" id="PTHR43280:SF32">
    <property type="entry name" value="TRANSCRIPTIONAL REGULATORY PROTEIN"/>
    <property type="match status" value="1"/>
</dbReference>
<dbReference type="CDD" id="cd06999">
    <property type="entry name" value="cupin_HpaA-like_N"/>
    <property type="match status" value="1"/>
</dbReference>
<keyword evidence="3" id="KW-0010">Activator</keyword>
<comment type="caution">
    <text evidence="6">The sequence shown here is derived from an EMBL/GenBank/DDBJ whole genome shotgun (WGS) entry which is preliminary data.</text>
</comment>
<keyword evidence="4" id="KW-0804">Transcription</keyword>
<dbReference type="InterPro" id="IPR003313">
    <property type="entry name" value="AraC-bd"/>
</dbReference>
<keyword evidence="1" id="KW-0805">Transcription regulation</keyword>
<evidence type="ECO:0000256" key="4">
    <source>
        <dbReference type="ARBA" id="ARBA00023163"/>
    </source>
</evidence>
<accession>A0ABT3H580</accession>
<dbReference type="RefSeq" id="WP_264507841.1">
    <property type="nucleotide sequence ID" value="NZ_JAPDFL010000002.1"/>
</dbReference>
<keyword evidence="7" id="KW-1185">Reference proteome</keyword>
<dbReference type="EMBL" id="JAPDFL010000002">
    <property type="protein sequence ID" value="MCW1934956.1"/>
    <property type="molecule type" value="Genomic_DNA"/>
</dbReference>
<evidence type="ECO:0000256" key="3">
    <source>
        <dbReference type="ARBA" id="ARBA00023159"/>
    </source>
</evidence>
<evidence type="ECO:0000256" key="1">
    <source>
        <dbReference type="ARBA" id="ARBA00023015"/>
    </source>
</evidence>
<dbReference type="SUPFAM" id="SSF46689">
    <property type="entry name" value="Homeodomain-like"/>
    <property type="match status" value="1"/>
</dbReference>
<feature type="domain" description="HTH araC/xylS-type" evidence="5">
    <location>
        <begin position="173"/>
        <end position="271"/>
    </location>
</feature>
<dbReference type="Gene3D" id="2.60.120.10">
    <property type="entry name" value="Jelly Rolls"/>
    <property type="match status" value="1"/>
</dbReference>
<protein>
    <submittedName>
        <fullName evidence="6">Helix-turn-helix domain-containing protein</fullName>
    </submittedName>
</protein>
<dbReference type="Proteomes" id="UP001208938">
    <property type="component" value="Unassembled WGS sequence"/>
</dbReference>
<reference evidence="6 7" key="1">
    <citation type="submission" date="2022-10" db="EMBL/GenBank/DDBJ databases">
        <title>Pararhodobacter sp. nov., isolated from marine algae.</title>
        <authorList>
            <person name="Choi B.J."/>
            <person name="Kim J.M."/>
            <person name="Lee J.K."/>
            <person name="Choi D.G."/>
            <person name="Jeon C.O."/>
        </authorList>
    </citation>
    <scope>NUCLEOTIDE SEQUENCE [LARGE SCALE GENOMIC DNA]</scope>
    <source>
        <strain evidence="6 7">ZQ420</strain>
    </source>
</reference>
<dbReference type="InterPro" id="IPR009057">
    <property type="entry name" value="Homeodomain-like_sf"/>
</dbReference>
<dbReference type="SMART" id="SM00342">
    <property type="entry name" value="HTH_ARAC"/>
    <property type="match status" value="1"/>
</dbReference>